<keyword evidence="4" id="KW-1185">Reference proteome</keyword>
<dbReference type="Proteomes" id="UP000695000">
    <property type="component" value="Unplaced"/>
</dbReference>
<dbReference type="Gene3D" id="1.25.10.10">
    <property type="entry name" value="Leucine-rich Repeat Variant"/>
    <property type="match status" value="1"/>
</dbReference>
<dbReference type="InterPro" id="IPR011989">
    <property type="entry name" value="ARM-like"/>
</dbReference>
<evidence type="ECO:0000256" key="1">
    <source>
        <dbReference type="ARBA" id="ARBA00004496"/>
    </source>
</evidence>
<evidence type="ECO:0000256" key="2">
    <source>
        <dbReference type="ARBA" id="ARBA00022490"/>
    </source>
</evidence>
<dbReference type="SUPFAM" id="SSF48371">
    <property type="entry name" value="ARM repeat"/>
    <property type="match status" value="2"/>
</dbReference>
<dbReference type="GeneID" id="108568420"/>
<gene>
    <name evidence="5" type="primary">LOC108568420</name>
</gene>
<evidence type="ECO:0000256" key="3">
    <source>
        <dbReference type="ARBA" id="ARBA00061308"/>
    </source>
</evidence>
<accession>A0ABM1NDT2</accession>
<evidence type="ECO:0000313" key="4">
    <source>
        <dbReference type="Proteomes" id="UP000695000"/>
    </source>
</evidence>
<dbReference type="InterPro" id="IPR016024">
    <property type="entry name" value="ARM-type_fold"/>
</dbReference>
<organism evidence="4 5">
    <name type="scientific">Nicrophorus vespilloides</name>
    <name type="common">Boreal carrion beetle</name>
    <dbReference type="NCBI Taxonomy" id="110193"/>
    <lineage>
        <taxon>Eukaryota</taxon>
        <taxon>Metazoa</taxon>
        <taxon>Ecdysozoa</taxon>
        <taxon>Arthropoda</taxon>
        <taxon>Hexapoda</taxon>
        <taxon>Insecta</taxon>
        <taxon>Pterygota</taxon>
        <taxon>Neoptera</taxon>
        <taxon>Endopterygota</taxon>
        <taxon>Coleoptera</taxon>
        <taxon>Polyphaga</taxon>
        <taxon>Staphyliniformia</taxon>
        <taxon>Silphidae</taxon>
        <taxon>Nicrophorinae</taxon>
        <taxon>Nicrophorus</taxon>
    </lineage>
</organism>
<name>A0ABM1NDT2_NICVS</name>
<sequence length="942" mass="107922">MDSYMKALMPKVEKLFKALLQPEFQVKSEYYLSNLLSHLSGKENPDLGIALLKLPIVKTWVSRAVSHWQFSDKPSSALLSFTLNLTALLSKQESDFIDLKLNNTYERLFKLCELSHRNNSITPSMKLAYIKVINSCLDHRSGIDWVLATECWMHCLTISLATDTIYIVREGQEFIYKLLKATISVDEQIVHSIVDAILSRLQKALTKECATFVQVEDELLVANLRPIVKLLVRLQQLIIDDALFKCGDFRIPRIFISKNLENAISGIIILARNRDFLYELYNIIFHIYFFELYIKTTTEKFAQQDVTELKQKILNIMSSLINQSEIPNVVRLSHLGHERWNLLRDRLPPMEKRTNNRAPFNFQNELVIFQTLPIFSVCFVHYKFTYSDLENDDIRDDFFNKIVSMMSEPSLRLAYNWRNKVTSQVEAFDNGKLAIMLSLQSLPYFTKEGAIATFQILVYNANDLVKAINKNFISGETINKNVGYFIALLDAMGTFINKFDITWRDSVETICVTSCILELLKCNCLSPRVVVEALKLVKLSIARFLSPNLVLLVEIKDDTTMTALGTMICAKLYDIEWEVRDSALELVHTIANISNTKYPSYQGMLINMEIVQLTLTMSCSDSEAFVRASAIKCLQEMIQVKAIWTNILVNEDLPNKMIYILRNESEGIVRTQASALMRYIFEYQSFPSEQMDDIYEAMCAAVTKDLHWEVKTNALDFWAKVILNHLQDQGFIDGKFPTVTFSKENRKIVTLTDKEVKTRLQKVLHKLSLNGCLGAFVSAFNDDCDLEVVKKSLAKTKKVATILNMYNLKSDNFDEVAPTMAPISQQGRHNLSEATSTSSTFDFTDEILNAIVESDDLSLLQDVFNSKINTPSSNIDASTSKVIVTPKEYVDFVQQDLDQILQQKIIWRNNMNNIDSLVNDMLKSYLDHESGTNQFNNYMDCY</sequence>
<keyword evidence="2" id="KW-0963">Cytoplasm</keyword>
<dbReference type="RefSeq" id="XP_017784982.1">
    <property type="nucleotide sequence ID" value="XM_017929493.1"/>
</dbReference>
<comment type="subcellular location">
    <subcellularLocation>
        <location evidence="1">Cytoplasm</location>
    </subcellularLocation>
</comment>
<dbReference type="InterPro" id="IPR038904">
    <property type="entry name" value="BRAT1"/>
</dbReference>
<protein>
    <submittedName>
        <fullName evidence="5">Uncharacterized protein LOC108568420</fullName>
    </submittedName>
</protein>
<comment type="similarity">
    <text evidence="3">Belongs to the BRAT1 family.</text>
</comment>
<reference evidence="5" key="1">
    <citation type="submission" date="2025-08" db="UniProtKB">
        <authorList>
            <consortium name="RefSeq"/>
        </authorList>
    </citation>
    <scope>IDENTIFICATION</scope>
    <source>
        <tissue evidence="5">Whole Larva</tissue>
    </source>
</reference>
<dbReference type="PANTHER" id="PTHR21331">
    <property type="entry name" value="BRCA1-ASSOCIATED ATM ACTIVATOR 1"/>
    <property type="match status" value="1"/>
</dbReference>
<dbReference type="PANTHER" id="PTHR21331:SF2">
    <property type="entry name" value="BRCA1-ASSOCIATED ATM ACTIVATOR 1"/>
    <property type="match status" value="1"/>
</dbReference>
<proteinExistence type="inferred from homology"/>
<evidence type="ECO:0000313" key="5">
    <source>
        <dbReference type="RefSeq" id="XP_017784982.1"/>
    </source>
</evidence>